<reference evidence="2 3" key="1">
    <citation type="submission" date="2020-01" db="EMBL/GenBank/DDBJ databases">
        <title>Identification and distribution of gene clusters putatively required for synthesis of sphingolipid metabolism inhibitors in phylogenetically diverse species of the filamentous fungus Fusarium.</title>
        <authorList>
            <person name="Kim H.-S."/>
            <person name="Busman M."/>
            <person name="Brown D.W."/>
            <person name="Divon H."/>
            <person name="Uhlig S."/>
            <person name="Proctor R.H."/>
        </authorList>
    </citation>
    <scope>NUCLEOTIDE SEQUENCE [LARGE SCALE GENOMIC DNA]</scope>
    <source>
        <strain evidence="2 3">NRRL 20459</strain>
    </source>
</reference>
<proteinExistence type="predicted"/>
<gene>
    <name evidence="2" type="ORF">FALBO_9490</name>
</gene>
<feature type="region of interest" description="Disordered" evidence="1">
    <location>
        <begin position="240"/>
        <end position="295"/>
    </location>
</feature>
<keyword evidence="3" id="KW-1185">Reference proteome</keyword>
<sequence>MPRKQGKPAGSMKWHVLRYPERPGTFVELGAILKDPYEVEDALTQDDGVTSPPLNDIKDVSEATTMAIKSNLATQPHGHLRALIPTSLPVDVGGSMGAGAESDIESTVRACNVRAKVFRPSEEYMNGVLRNTGVVKHLHESGFGGHTLYVIVGMATAQNLVVSEATNRGRHAEGELHAAVPTMAEAGAGLASGKSFAKAVDFTIDHDVVFAYRVKEFHWSRIRRKLKEREHITEGAMFGTEDKQSGEGTVPSMEDYDFEFEEFPDDNDSDGGDDVSTSGSESPGDNAHDELDFWV</sequence>
<dbReference type="EMBL" id="JAADYS010001323">
    <property type="protein sequence ID" value="KAF4463691.1"/>
    <property type="molecule type" value="Genomic_DNA"/>
</dbReference>
<comment type="caution">
    <text evidence="2">The sequence shown here is derived from an EMBL/GenBank/DDBJ whole genome shotgun (WGS) entry which is preliminary data.</text>
</comment>
<accession>A0A8H4L7P8</accession>
<evidence type="ECO:0000313" key="3">
    <source>
        <dbReference type="Proteomes" id="UP000554235"/>
    </source>
</evidence>
<organism evidence="2 3">
    <name type="scientific">Fusarium albosuccineum</name>
    <dbReference type="NCBI Taxonomy" id="1237068"/>
    <lineage>
        <taxon>Eukaryota</taxon>
        <taxon>Fungi</taxon>
        <taxon>Dikarya</taxon>
        <taxon>Ascomycota</taxon>
        <taxon>Pezizomycotina</taxon>
        <taxon>Sordariomycetes</taxon>
        <taxon>Hypocreomycetidae</taxon>
        <taxon>Hypocreales</taxon>
        <taxon>Nectriaceae</taxon>
        <taxon>Fusarium</taxon>
        <taxon>Fusarium decemcellulare species complex</taxon>
    </lineage>
</organism>
<name>A0A8H4L7P8_9HYPO</name>
<dbReference type="AlphaFoldDB" id="A0A8H4L7P8"/>
<feature type="compositionally biased region" description="Basic and acidic residues" evidence="1">
    <location>
        <begin position="286"/>
        <end position="295"/>
    </location>
</feature>
<dbReference type="OrthoDB" id="4500473at2759"/>
<feature type="compositionally biased region" description="Acidic residues" evidence="1">
    <location>
        <begin position="254"/>
        <end position="273"/>
    </location>
</feature>
<protein>
    <submittedName>
        <fullName evidence="2">Uncharacterized protein</fullName>
    </submittedName>
</protein>
<evidence type="ECO:0000256" key="1">
    <source>
        <dbReference type="SAM" id="MobiDB-lite"/>
    </source>
</evidence>
<dbReference type="Proteomes" id="UP000554235">
    <property type="component" value="Unassembled WGS sequence"/>
</dbReference>
<evidence type="ECO:0000313" key="2">
    <source>
        <dbReference type="EMBL" id="KAF4463691.1"/>
    </source>
</evidence>